<dbReference type="GO" id="GO:0016747">
    <property type="term" value="F:acyltransferase activity, transferring groups other than amino-acyl groups"/>
    <property type="evidence" value="ECO:0007669"/>
    <property type="project" value="InterPro"/>
</dbReference>
<keyword evidence="1" id="KW-0808">Transferase</keyword>
<organism evidence="4">
    <name type="scientific">Bosea sp. NBC_00436</name>
    <dbReference type="NCBI Taxonomy" id="2969620"/>
    <lineage>
        <taxon>Bacteria</taxon>
        <taxon>Pseudomonadati</taxon>
        <taxon>Pseudomonadota</taxon>
        <taxon>Alphaproteobacteria</taxon>
        <taxon>Hyphomicrobiales</taxon>
        <taxon>Boseaceae</taxon>
        <taxon>Bosea</taxon>
    </lineage>
</organism>
<dbReference type="InterPro" id="IPR016181">
    <property type="entry name" value="Acyl_CoA_acyltransferase"/>
</dbReference>
<gene>
    <name evidence="4" type="ORF">NWE54_20355</name>
</gene>
<accession>A0A9E7ZSA0</accession>
<evidence type="ECO:0000313" key="4">
    <source>
        <dbReference type="EMBL" id="UZF86136.1"/>
    </source>
</evidence>
<proteinExistence type="predicted"/>
<dbReference type="InterPro" id="IPR000182">
    <property type="entry name" value="GNAT_dom"/>
</dbReference>
<evidence type="ECO:0000256" key="2">
    <source>
        <dbReference type="ARBA" id="ARBA00023315"/>
    </source>
</evidence>
<evidence type="ECO:0000256" key="1">
    <source>
        <dbReference type="ARBA" id="ARBA00022679"/>
    </source>
</evidence>
<dbReference type="AlphaFoldDB" id="A0A9E7ZSA0"/>
<dbReference type="InterPro" id="IPR056935">
    <property type="entry name" value="Rv0428c-like_C"/>
</dbReference>
<dbReference type="CDD" id="cd04301">
    <property type="entry name" value="NAT_SF"/>
    <property type="match status" value="1"/>
</dbReference>
<feature type="domain" description="N-acetyltransferase" evidence="3">
    <location>
        <begin position="123"/>
        <end position="252"/>
    </location>
</feature>
<dbReference type="Gene3D" id="3.40.630.30">
    <property type="match status" value="1"/>
</dbReference>
<dbReference type="SUPFAM" id="SSF55729">
    <property type="entry name" value="Acyl-CoA N-acyltransferases (Nat)"/>
    <property type="match status" value="1"/>
</dbReference>
<name>A0A9E7ZSA0_9HYPH</name>
<protein>
    <submittedName>
        <fullName evidence="4">GNAT family N-acetyltransferase</fullName>
    </submittedName>
</protein>
<sequence>MLTKTDNSELVLGCERRIINAWPALSTLIVGDWVLRFANGYSGRGNSATPLSYGAELDATMLDLIEELYRADGLVPAIRLTPLVADATRAAVLERGYRVKDKSFGQIAPLSGFAPSEEAELQIEARPSQEWTAGVAALQSGNKTHAGNLAAIIEKVRLPAAFAAWLVEGEAVAFGMSVAERGMAEIGLICVHPDHRGHGYGRKIVRSLMGWAAAMGCDNAYLQVEQSNMVAISLYGSLGFRELYQYETRILD</sequence>
<dbReference type="Pfam" id="PF24553">
    <property type="entry name" value="Rv0428c_C"/>
    <property type="match status" value="1"/>
</dbReference>
<reference evidence="4" key="1">
    <citation type="submission" date="2022-08" db="EMBL/GenBank/DDBJ databases">
        <title>Complete Genome Sequences of 2 Bosea sp. soil isolates.</title>
        <authorList>
            <person name="Alvarez Arevalo M."/>
            <person name="Sterndorff E.B."/>
            <person name="Faurdal D."/>
            <person name="Joergensen T.S."/>
            <person name="Weber T."/>
        </authorList>
    </citation>
    <scope>NUCLEOTIDE SEQUENCE</scope>
    <source>
        <strain evidence="4">NBC_00436</strain>
    </source>
</reference>
<dbReference type="InterPro" id="IPR050680">
    <property type="entry name" value="YpeA/RimI_acetyltransf"/>
</dbReference>
<evidence type="ECO:0000259" key="3">
    <source>
        <dbReference type="PROSITE" id="PS51186"/>
    </source>
</evidence>
<keyword evidence="2" id="KW-0012">Acyltransferase</keyword>
<dbReference type="EMBL" id="CP102774">
    <property type="protein sequence ID" value="UZF86136.1"/>
    <property type="molecule type" value="Genomic_DNA"/>
</dbReference>
<dbReference type="PANTHER" id="PTHR43420">
    <property type="entry name" value="ACETYLTRANSFERASE"/>
    <property type="match status" value="1"/>
</dbReference>
<dbReference type="PROSITE" id="PS51186">
    <property type="entry name" value="GNAT"/>
    <property type="match status" value="1"/>
</dbReference>